<dbReference type="AlphaFoldDB" id="A0A0W8FW33"/>
<reference evidence="1" key="1">
    <citation type="journal article" date="2015" name="Proc. Natl. Acad. Sci. U.S.A.">
        <title>Networks of energetic and metabolic interactions define dynamics in microbial communities.</title>
        <authorList>
            <person name="Embree M."/>
            <person name="Liu J.K."/>
            <person name="Al-Bassam M.M."/>
            <person name="Zengler K."/>
        </authorList>
    </citation>
    <scope>NUCLEOTIDE SEQUENCE</scope>
</reference>
<proteinExistence type="predicted"/>
<name>A0A0W8FW33_9ZZZZ</name>
<evidence type="ECO:0000313" key="1">
    <source>
        <dbReference type="EMBL" id="KUG25044.1"/>
    </source>
</evidence>
<protein>
    <submittedName>
        <fullName evidence="1">Uncharacterized protein</fullName>
    </submittedName>
</protein>
<organism evidence="1">
    <name type="scientific">hydrocarbon metagenome</name>
    <dbReference type="NCBI Taxonomy" id="938273"/>
    <lineage>
        <taxon>unclassified sequences</taxon>
        <taxon>metagenomes</taxon>
        <taxon>ecological metagenomes</taxon>
    </lineage>
</organism>
<sequence>MKKILIAAILISASVLMAQNFNGRFSTSLYTFERYSAPDVSETYVRSLSSLYFNLNKDNVSLRTRLNFETNLANALENDPRMRFYNLYVEARNVFDVATVRIGRQSLFNSVAGGLYDGVNLQVRHGIFKVEGFYGGNVPAYQKMELTDDWSNDYVLGGELTAYPTEELRVAVNYTNKNFKAQDYDAIRLNEFNVLDTILIKRASNQFEFLGADVSYNLPKIVEVHARYNYDLNFSQTSKFEISTRYSQIEDFGISLYYNYREPKIRYNSIFSVFNYANTQEIEGGIDYKFSSFITAYGKFGNVTYDDENSQRLTLGVNTIYGSASYRKTFGYAGELDAISVYTARSFADGFVTPQVGLTYTSYKLSADSETNSLLAVLGGVNLRPWRNLSFDLQGQFVNNKIYDNDFRILFKINHWFNTNF</sequence>
<dbReference type="SUPFAM" id="SSF56935">
    <property type="entry name" value="Porins"/>
    <property type="match status" value="1"/>
</dbReference>
<comment type="caution">
    <text evidence="1">The sequence shown here is derived from an EMBL/GenBank/DDBJ whole genome shotgun (WGS) entry which is preliminary data.</text>
</comment>
<accession>A0A0W8FW33</accession>
<dbReference type="EMBL" id="LNQE01000778">
    <property type="protein sequence ID" value="KUG25044.1"/>
    <property type="molecule type" value="Genomic_DNA"/>
</dbReference>
<gene>
    <name evidence="1" type="ORF">ASZ90_005136</name>
</gene>